<dbReference type="AlphaFoldDB" id="A0A8E6B3S3"/>
<evidence type="ECO:0000313" key="1">
    <source>
        <dbReference type="EMBL" id="QVL31347.1"/>
    </source>
</evidence>
<evidence type="ECO:0000313" key="2">
    <source>
        <dbReference type="Proteomes" id="UP000676194"/>
    </source>
</evidence>
<dbReference type="InterPro" id="IPR032871">
    <property type="entry name" value="AHH_dom_containing"/>
</dbReference>
<dbReference type="Proteomes" id="UP000676194">
    <property type="component" value="Chromosome"/>
</dbReference>
<accession>A0A8E6B3S3</accession>
<dbReference type="EMBL" id="CP074694">
    <property type="protein sequence ID" value="QVL31347.1"/>
    <property type="molecule type" value="Genomic_DNA"/>
</dbReference>
<sequence>MRIADHHTYFVGDESWGWEVWSHNSICSVLETEEAGLAFSTKALRVSEIHHIASEKSAKIVAAFTEILRKAELSLQSAFNKNRVAWHVSPHGVFYNQYIFKRLTDAVGGTTGSTYRAKLLDELWQLRREIQNGDLGFLLRDRA</sequence>
<name>A0A8E6B3S3_9BACT</name>
<protein>
    <submittedName>
        <fullName evidence="1">AHH domain-containing protein</fullName>
    </submittedName>
</protein>
<proteinExistence type="predicted"/>
<keyword evidence="2" id="KW-1185">Reference proteome</keyword>
<dbReference type="RefSeq" id="WP_213495228.1">
    <property type="nucleotide sequence ID" value="NZ_CP074694.1"/>
</dbReference>
<gene>
    <name evidence="1" type="ORF">KIH39_21245</name>
</gene>
<dbReference type="Pfam" id="PF14412">
    <property type="entry name" value="AHH"/>
    <property type="match status" value="1"/>
</dbReference>
<dbReference type="KEGG" id="tsph:KIH39_21245"/>
<organism evidence="1 2">
    <name type="scientific">Telmatocola sphagniphila</name>
    <dbReference type="NCBI Taxonomy" id="1123043"/>
    <lineage>
        <taxon>Bacteria</taxon>
        <taxon>Pseudomonadati</taxon>
        <taxon>Planctomycetota</taxon>
        <taxon>Planctomycetia</taxon>
        <taxon>Gemmatales</taxon>
        <taxon>Gemmataceae</taxon>
    </lineage>
</organism>
<reference evidence="1" key="1">
    <citation type="submission" date="2021-05" db="EMBL/GenBank/DDBJ databases">
        <title>Complete genome sequence of the cellulolytic planctomycete Telmatocola sphagniphila SP2T and characterization of the first cellulase from planctomycetes.</title>
        <authorList>
            <person name="Rakitin A.L."/>
            <person name="Beletsky A.V."/>
            <person name="Naumoff D.G."/>
            <person name="Kulichevskaya I.S."/>
            <person name="Mardanov A.V."/>
            <person name="Ravin N.V."/>
            <person name="Dedysh S.N."/>
        </authorList>
    </citation>
    <scope>NUCLEOTIDE SEQUENCE</scope>
    <source>
        <strain evidence="1">SP2T</strain>
    </source>
</reference>